<dbReference type="InterPro" id="IPR028932">
    <property type="entry name" value="TerB-C"/>
</dbReference>
<sequence length="638" mass="75394">MFERMYELEATQVDFNDLSKYVYQKYGLKFQPAIPGSKELYVLMSPLDSSYFAMMSRIKKDDAGIDGPGHIATLDLRCGDFSDMIRDLPGFTSAFRLKSKDWVGVWLDRGNDQAIKNALDYAFKLAMNGDKLNIADTQYIYVPGEKTDEKYQEQKIKPRREVIRRNKQKQVPDQIQKMLESYDYSILPAKGRAKNFYNQAKMMADYSEEYDQPAAFKRYYPTYHDMMVPQLRTYFTWRKKIREGKFEKTSTSYAYVYIYELLNNIGVKNSDDGFEKLNKFKEYYAQKYDVEIVGNLDRWLKDYVLYYHLDREKVNQVFENEIATDKDYHVLLHPNDYSISELVEVFKRLSPYLSTCLSYKKLGDNFDQVFAEIWNRILVLKRKNNISFFSKYVAHRNLLVENLFTGAVFYPQKNELQSYIIDPERKYLYKADKWYVSVLHPVKRQRSELNTFIHEVDRLMRIKFRLGRPLKPRKLEKVFLQAIETGIDTYQQKVEDAKRPKIEINFASLGQIRADASVTRDSLLTDEEKQLEAEEEKKETQKIKESNPPVEKEPQTKETYGLSKDELFFLMSLLTKKSWQDYVKKRHLMASILADNINDKLFDEIGDAVIEFNDQDQPEIIADYLPDLEEMFLSDEGE</sequence>
<dbReference type="STRING" id="1423754.FC39_GL000708"/>
<dbReference type="Gene3D" id="3.90.1150.30">
    <property type="match status" value="1"/>
</dbReference>
<evidence type="ECO:0000313" key="5">
    <source>
        <dbReference type="Proteomes" id="UP000051223"/>
    </source>
</evidence>
<feature type="domain" description="TerB N-terminal" evidence="2">
    <location>
        <begin position="166"/>
        <end position="377"/>
    </location>
</feature>
<protein>
    <recommendedName>
        <fullName evidence="6">TerB-C domain-containing protein</fullName>
    </recommendedName>
</protein>
<dbReference type="Pfam" id="PF13208">
    <property type="entry name" value="TerB_N"/>
    <property type="match status" value="1"/>
</dbReference>
<name>A0A0R1YCY8_9LACO</name>
<evidence type="ECO:0008006" key="6">
    <source>
        <dbReference type="Google" id="ProtNLM"/>
    </source>
</evidence>
<feature type="compositionally biased region" description="Basic and acidic residues" evidence="1">
    <location>
        <begin position="526"/>
        <end position="556"/>
    </location>
</feature>
<evidence type="ECO:0000259" key="3">
    <source>
        <dbReference type="Pfam" id="PF15615"/>
    </source>
</evidence>
<gene>
    <name evidence="4" type="ORF">FC39_GL000708</name>
</gene>
<feature type="domain" description="TerB-C" evidence="3">
    <location>
        <begin position="488"/>
        <end position="629"/>
    </location>
</feature>
<evidence type="ECO:0000259" key="2">
    <source>
        <dbReference type="Pfam" id="PF13208"/>
    </source>
</evidence>
<dbReference type="EMBL" id="AZGI01000025">
    <property type="protein sequence ID" value="KRM40237.1"/>
    <property type="molecule type" value="Genomic_DNA"/>
</dbReference>
<dbReference type="InterPro" id="IPR038056">
    <property type="entry name" value="YjbR-like_sf"/>
</dbReference>
<comment type="caution">
    <text evidence="4">The sequence shown here is derived from an EMBL/GenBank/DDBJ whole genome shotgun (WGS) entry which is preliminary data.</text>
</comment>
<keyword evidence="5" id="KW-1185">Reference proteome</keyword>
<evidence type="ECO:0000256" key="1">
    <source>
        <dbReference type="SAM" id="MobiDB-lite"/>
    </source>
</evidence>
<dbReference type="PATRIC" id="fig|1423754.3.peg.729"/>
<evidence type="ECO:0000313" key="4">
    <source>
        <dbReference type="EMBL" id="KRM40237.1"/>
    </source>
</evidence>
<organism evidence="4 5">
    <name type="scientific">Lactobacillus hamsteri DSM 5661 = JCM 6256</name>
    <dbReference type="NCBI Taxonomy" id="1423754"/>
    <lineage>
        <taxon>Bacteria</taxon>
        <taxon>Bacillati</taxon>
        <taxon>Bacillota</taxon>
        <taxon>Bacilli</taxon>
        <taxon>Lactobacillales</taxon>
        <taxon>Lactobacillaceae</taxon>
        <taxon>Lactobacillus</taxon>
    </lineage>
</organism>
<dbReference type="Proteomes" id="UP000051223">
    <property type="component" value="Unassembled WGS sequence"/>
</dbReference>
<feature type="region of interest" description="Disordered" evidence="1">
    <location>
        <begin position="526"/>
        <end position="557"/>
    </location>
</feature>
<dbReference type="AlphaFoldDB" id="A0A0R1YCY8"/>
<dbReference type="InterPro" id="IPR025266">
    <property type="entry name" value="TerB_N"/>
</dbReference>
<dbReference type="SUPFAM" id="SSF142906">
    <property type="entry name" value="YjbR-like"/>
    <property type="match status" value="1"/>
</dbReference>
<proteinExistence type="predicted"/>
<dbReference type="Pfam" id="PF15615">
    <property type="entry name" value="TerB_C"/>
    <property type="match status" value="1"/>
</dbReference>
<dbReference type="eggNOG" id="ENOG502ZCFF">
    <property type="taxonomic scope" value="Bacteria"/>
</dbReference>
<accession>A0A0R1YCY8</accession>
<reference evidence="4 5" key="1">
    <citation type="journal article" date="2015" name="Genome Announc.">
        <title>Expanding the biotechnology potential of lactobacilli through comparative genomics of 213 strains and associated genera.</title>
        <authorList>
            <person name="Sun Z."/>
            <person name="Harris H.M."/>
            <person name="McCann A."/>
            <person name="Guo C."/>
            <person name="Argimon S."/>
            <person name="Zhang W."/>
            <person name="Yang X."/>
            <person name="Jeffery I.B."/>
            <person name="Cooney J.C."/>
            <person name="Kagawa T.F."/>
            <person name="Liu W."/>
            <person name="Song Y."/>
            <person name="Salvetti E."/>
            <person name="Wrobel A."/>
            <person name="Rasinkangas P."/>
            <person name="Parkhill J."/>
            <person name="Rea M.C."/>
            <person name="O'Sullivan O."/>
            <person name="Ritari J."/>
            <person name="Douillard F.P."/>
            <person name="Paul Ross R."/>
            <person name="Yang R."/>
            <person name="Briner A.E."/>
            <person name="Felis G.E."/>
            <person name="de Vos W.M."/>
            <person name="Barrangou R."/>
            <person name="Klaenhammer T.R."/>
            <person name="Caufield P.W."/>
            <person name="Cui Y."/>
            <person name="Zhang H."/>
            <person name="O'Toole P.W."/>
        </authorList>
    </citation>
    <scope>NUCLEOTIDE SEQUENCE [LARGE SCALE GENOMIC DNA]</scope>
    <source>
        <strain evidence="4 5">DSM 5661</strain>
    </source>
</reference>